<feature type="compositionally biased region" description="Basic and acidic residues" evidence="1">
    <location>
        <begin position="56"/>
        <end position="71"/>
    </location>
</feature>
<accession>A0A9P3FW87</accession>
<evidence type="ECO:0000313" key="2">
    <source>
        <dbReference type="EMBL" id="GJE84247.1"/>
    </source>
</evidence>
<keyword evidence="3" id="KW-1185">Reference proteome</keyword>
<name>A0A9P3FW87_9APHY</name>
<gene>
    <name evidence="2" type="ORF">PsYK624_003230</name>
</gene>
<feature type="compositionally biased region" description="Polar residues" evidence="1">
    <location>
        <begin position="41"/>
        <end position="55"/>
    </location>
</feature>
<evidence type="ECO:0000256" key="1">
    <source>
        <dbReference type="SAM" id="MobiDB-lite"/>
    </source>
</evidence>
<reference evidence="2 3" key="1">
    <citation type="submission" date="2021-08" db="EMBL/GenBank/DDBJ databases">
        <title>Draft Genome Sequence of Phanerochaete sordida strain YK-624.</title>
        <authorList>
            <person name="Mori T."/>
            <person name="Dohra H."/>
            <person name="Suzuki T."/>
            <person name="Kawagishi H."/>
            <person name="Hirai H."/>
        </authorList>
    </citation>
    <scope>NUCLEOTIDE SEQUENCE [LARGE SCALE GENOMIC DNA]</scope>
    <source>
        <strain evidence="2 3">YK-624</strain>
    </source>
</reference>
<dbReference type="EMBL" id="BPQB01000001">
    <property type="protein sequence ID" value="GJE84247.1"/>
    <property type="molecule type" value="Genomic_DNA"/>
</dbReference>
<sequence length="71" mass="7720">MPIYLTVWHAAHTALVLDSDPQKPSARDGIQVDQTEIARLSGNSVAQGPRQGTDSRSGHEAPQRRTEEATL</sequence>
<dbReference type="Proteomes" id="UP000703269">
    <property type="component" value="Unassembled WGS sequence"/>
</dbReference>
<feature type="region of interest" description="Disordered" evidence="1">
    <location>
        <begin position="39"/>
        <end position="71"/>
    </location>
</feature>
<dbReference type="AlphaFoldDB" id="A0A9P3FW87"/>
<organism evidence="2 3">
    <name type="scientific">Phanerochaete sordida</name>
    <dbReference type="NCBI Taxonomy" id="48140"/>
    <lineage>
        <taxon>Eukaryota</taxon>
        <taxon>Fungi</taxon>
        <taxon>Dikarya</taxon>
        <taxon>Basidiomycota</taxon>
        <taxon>Agaricomycotina</taxon>
        <taxon>Agaricomycetes</taxon>
        <taxon>Polyporales</taxon>
        <taxon>Phanerochaetaceae</taxon>
        <taxon>Phanerochaete</taxon>
    </lineage>
</organism>
<comment type="caution">
    <text evidence="2">The sequence shown here is derived from an EMBL/GenBank/DDBJ whole genome shotgun (WGS) entry which is preliminary data.</text>
</comment>
<protein>
    <submittedName>
        <fullName evidence="2">Uncharacterized protein</fullName>
    </submittedName>
</protein>
<proteinExistence type="predicted"/>
<evidence type="ECO:0000313" key="3">
    <source>
        <dbReference type="Proteomes" id="UP000703269"/>
    </source>
</evidence>